<organism evidence="6 10">
    <name type="scientific">Pseudoalteromonas rubra</name>
    <dbReference type="NCBI Taxonomy" id="43658"/>
    <lineage>
        <taxon>Bacteria</taxon>
        <taxon>Pseudomonadati</taxon>
        <taxon>Pseudomonadota</taxon>
        <taxon>Gammaproteobacteria</taxon>
        <taxon>Alteromonadales</taxon>
        <taxon>Pseudoalteromonadaceae</taxon>
        <taxon>Pseudoalteromonas</taxon>
    </lineage>
</organism>
<evidence type="ECO:0000256" key="4">
    <source>
        <dbReference type="ARBA" id="ARBA00023163"/>
    </source>
</evidence>
<evidence type="ECO:0000313" key="11">
    <source>
        <dbReference type="Proteomes" id="UP000036850"/>
    </source>
</evidence>
<reference evidence="11" key="2">
    <citation type="submission" date="2015-07" db="EMBL/GenBank/DDBJ databases">
        <title>Draft genome sequence of a Pseudoalteromonas rubra strain, OCN096, isolated from Kaneohe Bay, Oahu, Hawaii.</title>
        <authorList>
            <person name="Beurmann S."/>
            <person name="Ushijima B."/>
            <person name="Belcaid M."/>
            <person name="Callahan S.M."/>
            <person name="Aeby G.S."/>
        </authorList>
    </citation>
    <scope>NUCLEOTIDE SEQUENCE [LARGE SCALE GENOMIC DNA]</scope>
    <source>
        <strain evidence="11">OCN096</strain>
    </source>
</reference>
<evidence type="ECO:0000256" key="2">
    <source>
        <dbReference type="ARBA" id="ARBA00023015"/>
    </source>
</evidence>
<keyword evidence="10" id="KW-1185">Reference proteome</keyword>
<evidence type="ECO:0000313" key="9">
    <source>
        <dbReference type="EMBL" id="RZM84494.1"/>
    </source>
</evidence>
<dbReference type="STRING" id="43658.AT705_10925"/>
<dbReference type="Gene3D" id="1.10.10.10">
    <property type="entry name" value="Winged helix-like DNA-binding domain superfamily/Winged helix DNA-binding domain"/>
    <property type="match status" value="1"/>
</dbReference>
<gene>
    <name evidence="7" type="ORF">AC626_15470</name>
    <name evidence="9" type="ORF">C3B51_03880</name>
    <name evidence="8" type="ORF">CWC22_018280</name>
    <name evidence="6" type="ORF">TW77_21905</name>
</gene>
<dbReference type="Proteomes" id="UP000292345">
    <property type="component" value="Unassembled WGS sequence"/>
</dbReference>
<dbReference type="GO" id="GO:0006352">
    <property type="term" value="P:DNA-templated transcription initiation"/>
    <property type="evidence" value="ECO:0007669"/>
    <property type="project" value="InterPro"/>
</dbReference>
<evidence type="ECO:0000313" key="7">
    <source>
        <dbReference type="EMBL" id="KNC66679.1"/>
    </source>
</evidence>
<dbReference type="PANTHER" id="PTHR43133">
    <property type="entry name" value="RNA POLYMERASE ECF-TYPE SIGMA FACTO"/>
    <property type="match status" value="1"/>
</dbReference>
<dbReference type="InterPro" id="IPR014284">
    <property type="entry name" value="RNA_pol_sigma-70_dom"/>
</dbReference>
<evidence type="ECO:0000313" key="13">
    <source>
        <dbReference type="Proteomes" id="UP000305729"/>
    </source>
</evidence>
<dbReference type="Pfam" id="PF04542">
    <property type="entry name" value="Sigma70_r2"/>
    <property type="match status" value="1"/>
</dbReference>
<dbReference type="InterPro" id="IPR036388">
    <property type="entry name" value="WH-like_DNA-bd_sf"/>
</dbReference>
<dbReference type="Gene3D" id="1.10.1740.10">
    <property type="match status" value="1"/>
</dbReference>
<dbReference type="Proteomes" id="UP000033452">
    <property type="component" value="Unassembled WGS sequence"/>
</dbReference>
<reference evidence="6 10" key="1">
    <citation type="journal article" date="2015" name="BMC Genomics">
        <title>Genome mining reveals unlocked bioactive potential of marine Gram-negative bacteria.</title>
        <authorList>
            <person name="Machado H."/>
            <person name="Sonnenschein E.C."/>
            <person name="Melchiorsen J."/>
            <person name="Gram L."/>
        </authorList>
    </citation>
    <scope>NUCLEOTIDE SEQUENCE [LARGE SCALE GENOMIC DNA]</scope>
    <source>
        <strain evidence="6 10">S2471</strain>
    </source>
</reference>
<dbReference type="EMBL" id="CP045429">
    <property type="protein sequence ID" value="QPB84828.1"/>
    <property type="molecule type" value="Genomic_DNA"/>
</dbReference>
<evidence type="ECO:0000259" key="5">
    <source>
        <dbReference type="Pfam" id="PF04542"/>
    </source>
</evidence>
<dbReference type="InterPro" id="IPR013324">
    <property type="entry name" value="RNA_pol_sigma_r3/r4-like"/>
</dbReference>
<dbReference type="OrthoDB" id="9794372at2"/>
<evidence type="ECO:0000256" key="3">
    <source>
        <dbReference type="ARBA" id="ARBA00023082"/>
    </source>
</evidence>
<dbReference type="InterPro" id="IPR039425">
    <property type="entry name" value="RNA_pol_sigma-70-like"/>
</dbReference>
<protein>
    <submittedName>
        <fullName evidence="6">PsbS</fullName>
    </submittedName>
    <submittedName>
        <fullName evidence="8">Sigma-70 family RNA polymerase sigma factor</fullName>
    </submittedName>
</protein>
<dbReference type="EMBL" id="LFZX01000127">
    <property type="protein sequence ID" value="KNC66679.1"/>
    <property type="molecule type" value="Genomic_DNA"/>
</dbReference>
<dbReference type="AlphaFoldDB" id="A0A0F4QEG7"/>
<evidence type="ECO:0000256" key="1">
    <source>
        <dbReference type="ARBA" id="ARBA00010641"/>
    </source>
</evidence>
<proteinExistence type="inferred from homology"/>
<evidence type="ECO:0000313" key="10">
    <source>
        <dbReference type="Proteomes" id="UP000033452"/>
    </source>
</evidence>
<evidence type="ECO:0000313" key="6">
    <source>
        <dbReference type="EMBL" id="KJZ05695.1"/>
    </source>
</evidence>
<dbReference type="SUPFAM" id="SSF88659">
    <property type="entry name" value="Sigma3 and sigma4 domains of RNA polymerase sigma factors"/>
    <property type="match status" value="1"/>
</dbReference>
<dbReference type="InterPro" id="IPR013325">
    <property type="entry name" value="RNA_pol_sigma_r2"/>
</dbReference>
<dbReference type="GeneID" id="61356544"/>
<keyword evidence="4" id="KW-0804">Transcription</keyword>
<dbReference type="Proteomes" id="UP000036850">
    <property type="component" value="Unassembled WGS sequence"/>
</dbReference>
<keyword evidence="3" id="KW-0731">Sigma factor</keyword>
<accession>A0A0F4QEG7</accession>
<evidence type="ECO:0000313" key="8">
    <source>
        <dbReference type="EMBL" id="QPB84828.1"/>
    </source>
</evidence>
<dbReference type="InterPro" id="IPR007627">
    <property type="entry name" value="RNA_pol_sigma70_r2"/>
</dbReference>
<comment type="similarity">
    <text evidence="1">Belongs to the sigma-70 factor family. ECF subfamily.</text>
</comment>
<dbReference type="NCBIfam" id="TIGR02937">
    <property type="entry name" value="sigma70-ECF"/>
    <property type="match status" value="1"/>
</dbReference>
<dbReference type="Proteomes" id="UP000305729">
    <property type="component" value="Chromosome 1"/>
</dbReference>
<reference evidence="7" key="3">
    <citation type="submission" date="2015-07" db="EMBL/GenBank/DDBJ databases">
        <title>MeaNS - Measles Nucleotide Surveillance Program.</title>
        <authorList>
            <person name="Tran T."/>
            <person name="Druce J."/>
        </authorList>
    </citation>
    <scope>NUCLEOTIDE SEQUENCE</scope>
    <source>
        <strain evidence="7">OCN096</strain>
    </source>
</reference>
<name>A0A0F4QEG7_9GAMM</name>
<dbReference type="SUPFAM" id="SSF88946">
    <property type="entry name" value="Sigma2 domain of RNA polymerase sigma factors"/>
    <property type="match status" value="1"/>
</dbReference>
<reference evidence="9 12" key="4">
    <citation type="submission" date="2018-01" db="EMBL/GenBank/DDBJ databases">
        <title>Co-occurrence of chitin degradation, pigmentation and bioactivity in marine Pseudoalteromonas.</title>
        <authorList>
            <person name="Paulsen S."/>
            <person name="Gram L."/>
            <person name="Machado H."/>
        </authorList>
    </citation>
    <scope>NUCLEOTIDE SEQUENCE [LARGE SCALE GENOMIC DNA]</scope>
    <source>
        <strain evidence="9 12">S1946</strain>
    </source>
</reference>
<evidence type="ECO:0000313" key="12">
    <source>
        <dbReference type="Proteomes" id="UP000292345"/>
    </source>
</evidence>
<dbReference type="GO" id="GO:0016987">
    <property type="term" value="F:sigma factor activity"/>
    <property type="evidence" value="ECO:0007669"/>
    <property type="project" value="UniProtKB-KW"/>
</dbReference>
<keyword evidence="2" id="KW-0805">Transcription regulation</keyword>
<reference evidence="8 13" key="5">
    <citation type="submission" date="2019-10" db="EMBL/GenBank/DDBJ databases">
        <title>Pseudoalteromonas rubra S4059.</title>
        <authorList>
            <person name="Paulsen S."/>
            <person name="Wang X."/>
        </authorList>
    </citation>
    <scope>NUCLEOTIDE SEQUENCE [LARGE SCALE GENOMIC DNA]</scope>
    <source>
        <strain evidence="8 13">S4059</strain>
    </source>
</reference>
<dbReference type="PANTHER" id="PTHR43133:SF63">
    <property type="entry name" value="RNA POLYMERASE SIGMA FACTOR FECI-RELATED"/>
    <property type="match status" value="1"/>
</dbReference>
<dbReference type="EMBL" id="JXYA01000064">
    <property type="protein sequence ID" value="KJZ05695.1"/>
    <property type="molecule type" value="Genomic_DNA"/>
</dbReference>
<dbReference type="EMBL" id="PPUZ01000008">
    <property type="protein sequence ID" value="RZM84494.1"/>
    <property type="molecule type" value="Genomic_DNA"/>
</dbReference>
<dbReference type="RefSeq" id="WP_010383862.1">
    <property type="nucleotide sequence ID" value="NZ_AHCD03000026.1"/>
</dbReference>
<dbReference type="PATRIC" id="fig|43658.5.peg.4614"/>
<feature type="domain" description="RNA polymerase sigma-70 region 2" evidence="5">
    <location>
        <begin position="12"/>
        <end position="79"/>
    </location>
</feature>
<sequence>MPQSCEKWSNVIAENEAKLLAYLNNILRCPYLAEDALQDTFIRLSGMSACQNCQVKNSKSFCYQVARNIAIDMLRKQSRESLVDMESVHGEHFDDEESNIETRFIDAQLSEKVNHTIAKLSKRHQNVVSFYRDGRLKQKEIAQMYSISPTLVNFLIKEAIQSCKTELGTAQLTH</sequence>